<dbReference type="Pfam" id="PF04545">
    <property type="entry name" value="Sigma70_r4"/>
    <property type="match status" value="1"/>
</dbReference>
<dbReference type="InterPro" id="IPR013324">
    <property type="entry name" value="RNA_pol_sigma_r3/r4-like"/>
</dbReference>
<evidence type="ECO:0000259" key="7">
    <source>
        <dbReference type="Pfam" id="PF04542"/>
    </source>
</evidence>
<dbReference type="InterPro" id="IPR014284">
    <property type="entry name" value="RNA_pol_sigma-70_dom"/>
</dbReference>
<dbReference type="CDD" id="cd06171">
    <property type="entry name" value="Sigma70_r4"/>
    <property type="match status" value="1"/>
</dbReference>
<evidence type="ECO:0000256" key="2">
    <source>
        <dbReference type="ARBA" id="ARBA00023082"/>
    </source>
</evidence>
<dbReference type="GO" id="GO:0016987">
    <property type="term" value="F:sigma factor activity"/>
    <property type="evidence" value="ECO:0007669"/>
    <property type="project" value="UniProtKB-KW"/>
</dbReference>
<evidence type="ECO:0000256" key="1">
    <source>
        <dbReference type="ARBA" id="ARBA00023015"/>
    </source>
</evidence>
<feature type="region of interest" description="Disordered" evidence="5">
    <location>
        <begin position="1"/>
        <end position="84"/>
    </location>
</feature>
<evidence type="ECO:0000313" key="9">
    <source>
        <dbReference type="EMBL" id="MTD14978.1"/>
    </source>
</evidence>
<dbReference type="SUPFAM" id="SSF88946">
    <property type="entry name" value="Sigma2 domain of RNA polymerase sigma factors"/>
    <property type="match status" value="1"/>
</dbReference>
<sequence length="346" mass="37787">MLPQPSAPPGIQHVRPSANDHRMITGPSASAARRHRRSRSRSDRRRPPAIAGSPSGTAADSGTDDDRRAGRMCSGRRRPPREGVLDMDTMVLEHSQVAPGPGQDDERGTELMERLAAAAATGGSALAAAQDDVIQYYLPVAGRIARRYSRRGAPVDDLEQQARLGLVQAVQRWQPDRAPSFLAYAVPTIEGSVKRWFRDHLTMVRRPRATQEAAPLIRRAREELAHSLGREPDDHEVAARAGVALEQVRESDRAGVTCNPVSLESQLLPDALVGAGDGRLERVEIRRDLASAWTVLTLRERRVLSLHFWDDLSQAAVGEMIGVSQMQVSRIISKAVGKLSAELSVA</sequence>
<keyword evidence="1" id="KW-0805">Transcription regulation</keyword>
<dbReference type="Gene3D" id="1.20.140.160">
    <property type="match status" value="1"/>
</dbReference>
<evidence type="ECO:0000256" key="4">
    <source>
        <dbReference type="ARBA" id="ARBA00023163"/>
    </source>
</evidence>
<proteinExistence type="predicted"/>
<dbReference type="PRINTS" id="PR00046">
    <property type="entry name" value="SIGMA70FCT"/>
</dbReference>
<dbReference type="GO" id="GO:0003677">
    <property type="term" value="F:DNA binding"/>
    <property type="evidence" value="ECO:0007669"/>
    <property type="project" value="UniProtKB-KW"/>
</dbReference>
<evidence type="ECO:0000256" key="5">
    <source>
        <dbReference type="SAM" id="MobiDB-lite"/>
    </source>
</evidence>
<accession>A0A7K1FLJ8</accession>
<dbReference type="GO" id="GO:0006352">
    <property type="term" value="P:DNA-templated transcription initiation"/>
    <property type="evidence" value="ECO:0007669"/>
    <property type="project" value="InterPro"/>
</dbReference>
<dbReference type="SUPFAM" id="SSF88659">
    <property type="entry name" value="Sigma3 and sigma4 domains of RNA polymerase sigma factors"/>
    <property type="match status" value="2"/>
</dbReference>
<dbReference type="NCBIfam" id="TIGR02937">
    <property type="entry name" value="sigma70-ECF"/>
    <property type="match status" value="1"/>
</dbReference>
<dbReference type="InterPro" id="IPR000943">
    <property type="entry name" value="RNA_pol_sigma70"/>
</dbReference>
<dbReference type="Gene3D" id="1.20.120.1810">
    <property type="match status" value="1"/>
</dbReference>
<protein>
    <submittedName>
        <fullName evidence="9">Sigma-70 family RNA polymerase sigma factor</fullName>
    </submittedName>
</protein>
<dbReference type="Pfam" id="PF04542">
    <property type="entry name" value="Sigma70_r2"/>
    <property type="match status" value="1"/>
</dbReference>
<dbReference type="Proteomes" id="UP000460221">
    <property type="component" value="Unassembled WGS sequence"/>
</dbReference>
<feature type="compositionally biased region" description="Basic residues" evidence="5">
    <location>
        <begin position="32"/>
        <end position="44"/>
    </location>
</feature>
<feature type="domain" description="RNA polymerase sigma-70 region 2" evidence="7">
    <location>
        <begin position="134"/>
        <end position="200"/>
    </location>
</feature>
<keyword evidence="4" id="KW-0804">Transcription</keyword>
<comment type="caution">
    <text evidence="9">The sequence shown here is derived from an EMBL/GenBank/DDBJ whole genome shotgun (WGS) entry which is preliminary data.</text>
</comment>
<evidence type="ECO:0000256" key="3">
    <source>
        <dbReference type="ARBA" id="ARBA00023125"/>
    </source>
</evidence>
<gene>
    <name evidence="9" type="ORF">GIS00_13620</name>
</gene>
<keyword evidence="10" id="KW-1185">Reference proteome</keyword>
<dbReference type="InterPro" id="IPR007624">
    <property type="entry name" value="RNA_pol_sigma70_r3"/>
</dbReference>
<evidence type="ECO:0000313" key="10">
    <source>
        <dbReference type="Proteomes" id="UP000460221"/>
    </source>
</evidence>
<dbReference type="AlphaFoldDB" id="A0A7K1FLJ8"/>
<dbReference type="EMBL" id="WLYK01000005">
    <property type="protein sequence ID" value="MTD14978.1"/>
    <property type="molecule type" value="Genomic_DNA"/>
</dbReference>
<keyword evidence="3" id="KW-0238">DNA-binding</keyword>
<evidence type="ECO:0000259" key="8">
    <source>
        <dbReference type="Pfam" id="PF04545"/>
    </source>
</evidence>
<evidence type="ECO:0000259" key="6">
    <source>
        <dbReference type="Pfam" id="PF04539"/>
    </source>
</evidence>
<organism evidence="9 10">
    <name type="scientific">Nakamurella alba</name>
    <dbReference type="NCBI Taxonomy" id="2665158"/>
    <lineage>
        <taxon>Bacteria</taxon>
        <taxon>Bacillati</taxon>
        <taxon>Actinomycetota</taxon>
        <taxon>Actinomycetes</taxon>
        <taxon>Nakamurellales</taxon>
        <taxon>Nakamurellaceae</taxon>
        <taxon>Nakamurella</taxon>
    </lineage>
</organism>
<dbReference type="InterPro" id="IPR007630">
    <property type="entry name" value="RNA_pol_sigma70_r4"/>
</dbReference>
<name>A0A7K1FLJ8_9ACTN</name>
<dbReference type="InterPro" id="IPR007627">
    <property type="entry name" value="RNA_pol_sigma70_r2"/>
</dbReference>
<feature type="domain" description="RNA polymerase sigma-70 region 4" evidence="8">
    <location>
        <begin position="295"/>
        <end position="339"/>
    </location>
</feature>
<dbReference type="Pfam" id="PF04539">
    <property type="entry name" value="Sigma70_r3"/>
    <property type="match status" value="1"/>
</dbReference>
<dbReference type="InterPro" id="IPR013325">
    <property type="entry name" value="RNA_pol_sigma_r2"/>
</dbReference>
<reference evidence="9 10" key="1">
    <citation type="submission" date="2019-11" db="EMBL/GenBank/DDBJ databases">
        <authorList>
            <person name="Jiang L.-Q."/>
        </authorList>
    </citation>
    <scope>NUCLEOTIDE SEQUENCE [LARGE SCALE GENOMIC DNA]</scope>
    <source>
        <strain evidence="9 10">YIM 132087</strain>
    </source>
</reference>
<feature type="domain" description="RNA polymerase sigma-70 region 3" evidence="6">
    <location>
        <begin position="213"/>
        <end position="254"/>
    </location>
</feature>
<dbReference type="PANTHER" id="PTHR30385:SF4">
    <property type="entry name" value="RNA POLYMERASE SIGMA-E FACTOR"/>
    <property type="match status" value="1"/>
</dbReference>
<keyword evidence="2" id="KW-0731">Sigma factor</keyword>
<dbReference type="PANTHER" id="PTHR30385">
    <property type="entry name" value="SIGMA FACTOR F FLAGELLAR"/>
    <property type="match status" value="1"/>
</dbReference>